<gene>
    <name evidence="5" type="ORF">SPHA_34282</name>
</gene>
<evidence type="ECO:0000313" key="6">
    <source>
        <dbReference type="Proteomes" id="UP000597762"/>
    </source>
</evidence>
<evidence type="ECO:0000313" key="5">
    <source>
        <dbReference type="EMBL" id="CAE1264556.1"/>
    </source>
</evidence>
<dbReference type="AlphaFoldDB" id="A0A812CEA5"/>
<protein>
    <recommendedName>
        <fullName evidence="4">Opioid growth factor receptor (OGFr) conserved domain-containing protein</fullName>
    </recommendedName>
</protein>
<evidence type="ECO:0000256" key="2">
    <source>
        <dbReference type="SAM" id="MobiDB-lite"/>
    </source>
</evidence>
<feature type="domain" description="Opioid growth factor receptor (OGFr) conserved" evidence="4">
    <location>
        <begin position="24"/>
        <end position="186"/>
    </location>
</feature>
<evidence type="ECO:0000256" key="1">
    <source>
        <dbReference type="ARBA" id="ARBA00010365"/>
    </source>
</evidence>
<dbReference type="OrthoDB" id="9030204at2759"/>
<dbReference type="Proteomes" id="UP000597762">
    <property type="component" value="Unassembled WGS sequence"/>
</dbReference>
<feature type="transmembrane region" description="Helical" evidence="3">
    <location>
        <begin position="268"/>
        <end position="288"/>
    </location>
</feature>
<evidence type="ECO:0000256" key="3">
    <source>
        <dbReference type="SAM" id="Phobius"/>
    </source>
</evidence>
<feature type="region of interest" description="Disordered" evidence="2">
    <location>
        <begin position="196"/>
        <end position="224"/>
    </location>
</feature>
<reference evidence="5" key="1">
    <citation type="submission" date="2021-01" db="EMBL/GenBank/DDBJ databases">
        <authorList>
            <person name="Li R."/>
            <person name="Bekaert M."/>
        </authorList>
    </citation>
    <scope>NUCLEOTIDE SEQUENCE</scope>
    <source>
        <strain evidence="5">Farmed</strain>
    </source>
</reference>
<evidence type="ECO:0000259" key="4">
    <source>
        <dbReference type="Pfam" id="PF04664"/>
    </source>
</evidence>
<dbReference type="GO" id="GO:0140625">
    <property type="term" value="F:opioid growth factor receptor activity"/>
    <property type="evidence" value="ECO:0007669"/>
    <property type="project" value="InterPro"/>
</dbReference>
<feature type="compositionally biased region" description="Low complexity" evidence="2">
    <location>
        <begin position="215"/>
        <end position="224"/>
    </location>
</feature>
<dbReference type="PANTHER" id="PTHR14015">
    <property type="entry name" value="OPIOID GROWTH FACTOR RECEPTOR OGFR ZETA-TYPE OPIOID RECEPTOR"/>
    <property type="match status" value="1"/>
</dbReference>
<comment type="caution">
    <text evidence="5">The sequence shown here is derived from an EMBL/GenBank/DDBJ whole genome shotgun (WGS) entry which is preliminary data.</text>
</comment>
<proteinExistence type="inferred from homology"/>
<keyword evidence="3" id="KW-0472">Membrane</keyword>
<dbReference type="EMBL" id="CAHIKZ030001448">
    <property type="protein sequence ID" value="CAE1264556.1"/>
    <property type="molecule type" value="Genomic_DNA"/>
</dbReference>
<dbReference type="Pfam" id="PF04664">
    <property type="entry name" value="OGFr_N"/>
    <property type="match status" value="1"/>
</dbReference>
<organism evidence="5 6">
    <name type="scientific">Acanthosepion pharaonis</name>
    <name type="common">Pharaoh cuttlefish</name>
    <name type="synonym">Sepia pharaonis</name>
    <dbReference type="NCBI Taxonomy" id="158019"/>
    <lineage>
        <taxon>Eukaryota</taxon>
        <taxon>Metazoa</taxon>
        <taxon>Spiralia</taxon>
        <taxon>Lophotrochozoa</taxon>
        <taxon>Mollusca</taxon>
        <taxon>Cephalopoda</taxon>
        <taxon>Coleoidea</taxon>
        <taxon>Decapodiformes</taxon>
        <taxon>Sepiida</taxon>
        <taxon>Sepiina</taxon>
        <taxon>Sepiidae</taxon>
        <taxon>Acanthosepion</taxon>
    </lineage>
</organism>
<keyword evidence="3" id="KW-1133">Transmembrane helix</keyword>
<dbReference type="InterPro" id="IPR006757">
    <property type="entry name" value="OGF_rcpt"/>
</dbReference>
<dbReference type="InterPro" id="IPR039574">
    <property type="entry name" value="OGFr"/>
</dbReference>
<sequence>MFTEAGHYGDAIKNVFGKGKRYPIGYILENWRGDYSLLERNHFYIQWLFPNRMPGINSYACVLTDRDVEIINGSPELKERVKEAFEMMLDFYGVRLTRNNRFEPAENFSKRLAVLNQQYNHNYLRITRILLAIKELGHKDLMLPWLKFMADLVYRENLLNHAKESFENYWQHTLDEKDFLQLRNFVQECKSTKSTEEKAKATLHNTSTDTHEGTPSRTSPLTTPSNIHDNAKDYILCTPSRTSPLTTPSNTHDSSKDPILVNSHTLNISIFFNFNFIYNSFFLVSIYLSQCKNSQSQATRKT</sequence>
<comment type="similarity">
    <text evidence="1">Belongs to the opioid growth factor receptor family.</text>
</comment>
<dbReference type="PANTHER" id="PTHR14015:SF2">
    <property type="entry name" value="OPIOID GROWTH FACTOR RECEPTOR (OGFR) CONSERVED DOMAIN-CONTAINING PROTEIN"/>
    <property type="match status" value="1"/>
</dbReference>
<keyword evidence="6" id="KW-1185">Reference proteome</keyword>
<name>A0A812CEA5_ACAPH</name>
<keyword evidence="3" id="KW-0812">Transmembrane</keyword>
<dbReference type="GO" id="GO:0016020">
    <property type="term" value="C:membrane"/>
    <property type="evidence" value="ECO:0007669"/>
    <property type="project" value="InterPro"/>
</dbReference>
<accession>A0A812CEA5</accession>